<organism evidence="1 2">
    <name type="scientific">Deinococcus peraridilitoris (strain DSM 19664 / LMG 22246 / CIP 109416 / KR-200)</name>
    <dbReference type="NCBI Taxonomy" id="937777"/>
    <lineage>
        <taxon>Bacteria</taxon>
        <taxon>Thermotogati</taxon>
        <taxon>Deinococcota</taxon>
        <taxon>Deinococci</taxon>
        <taxon>Deinococcales</taxon>
        <taxon>Deinococcaceae</taxon>
        <taxon>Deinococcus</taxon>
    </lineage>
</organism>
<protein>
    <submittedName>
        <fullName evidence="1">Uncharacterized protein</fullName>
    </submittedName>
</protein>
<evidence type="ECO:0000313" key="1">
    <source>
        <dbReference type="EMBL" id="AFZ66619.1"/>
    </source>
</evidence>
<evidence type="ECO:0000313" key="2">
    <source>
        <dbReference type="Proteomes" id="UP000010467"/>
    </source>
</evidence>
<reference evidence="2" key="1">
    <citation type="submission" date="2012-03" db="EMBL/GenBank/DDBJ databases">
        <title>Complete sequence of chromosome of Deinococcus peraridilitoris DSM 19664.</title>
        <authorList>
            <person name="Lucas S."/>
            <person name="Copeland A."/>
            <person name="Lapidus A."/>
            <person name="Glavina del Rio T."/>
            <person name="Dalin E."/>
            <person name="Tice H."/>
            <person name="Bruce D."/>
            <person name="Goodwin L."/>
            <person name="Pitluck S."/>
            <person name="Peters L."/>
            <person name="Mikhailova N."/>
            <person name="Lu M."/>
            <person name="Kyrpides N."/>
            <person name="Mavromatis K."/>
            <person name="Ivanova N."/>
            <person name="Brettin T."/>
            <person name="Detter J.C."/>
            <person name="Han C."/>
            <person name="Larimer F."/>
            <person name="Land M."/>
            <person name="Hauser L."/>
            <person name="Markowitz V."/>
            <person name="Cheng J.-F."/>
            <person name="Hugenholtz P."/>
            <person name="Woyke T."/>
            <person name="Wu D."/>
            <person name="Pukall R."/>
            <person name="Steenblock K."/>
            <person name="Brambilla E."/>
            <person name="Klenk H.-P."/>
            <person name="Eisen J.A."/>
        </authorList>
    </citation>
    <scope>NUCLEOTIDE SEQUENCE [LARGE SCALE GENOMIC DNA]</scope>
    <source>
        <strain evidence="2">DSM 19664 / LMG 22246 / CIP 109416 / KR-200</strain>
    </source>
</reference>
<accession>K9ZZL8</accession>
<gene>
    <name evidence="1" type="ordered locus">Deipe_1056</name>
</gene>
<name>K9ZZL8_DEIPD</name>
<dbReference type="AlphaFoldDB" id="K9ZZL8"/>
<proteinExistence type="predicted"/>
<dbReference type="OrthoDB" id="72978at2"/>
<dbReference type="HOGENOM" id="CLU_188980_0_0_0"/>
<dbReference type="Proteomes" id="UP000010467">
    <property type="component" value="Chromosome"/>
</dbReference>
<dbReference type="KEGG" id="dpd:Deipe_1056"/>
<dbReference type="PATRIC" id="fig|937777.3.peg.1061"/>
<dbReference type="RefSeq" id="WP_015234929.1">
    <property type="nucleotide sequence ID" value="NC_019793.1"/>
</dbReference>
<dbReference type="STRING" id="937777.Deipe_1056"/>
<sequence length="65" mass="7441">MKSRFSEDFPASGRGYEHVCPHCGDLLQLHEMRDGDQAYWCQRCERGHRAGDLPVQALRPLQTAI</sequence>
<dbReference type="EMBL" id="CP003382">
    <property type="protein sequence ID" value="AFZ66619.1"/>
    <property type="molecule type" value="Genomic_DNA"/>
</dbReference>
<keyword evidence="2" id="KW-1185">Reference proteome</keyword>